<dbReference type="EMBL" id="CAUWAG010000010">
    <property type="protein sequence ID" value="CAJ2508076.1"/>
    <property type="molecule type" value="Genomic_DNA"/>
</dbReference>
<evidence type="ECO:0000259" key="4">
    <source>
        <dbReference type="PROSITE" id="PS50048"/>
    </source>
</evidence>
<dbReference type="SMART" id="SM00906">
    <property type="entry name" value="Fungal_trans"/>
    <property type="match status" value="1"/>
</dbReference>
<dbReference type="GO" id="GO:0006351">
    <property type="term" value="P:DNA-templated transcription"/>
    <property type="evidence" value="ECO:0007669"/>
    <property type="project" value="InterPro"/>
</dbReference>
<sequence>MSSGDTISTNSSETPTEHSASTGTEPSTDAMPPNSPGNDGSPSRKRSASTSEPNGSAKIAKRRASRACVNCRNRKVRCNVVECTPCNNCRWNEVECVVQESRRRKKTLFEQTSSVSHDATTPQPTEAHLKAKGSANPVAIASAAAAPALVRRPSDSDLFQTSPDTFDNDTDEQDQVLVNDYVPRGQTQPEEAVALPTPQQPRQDPTLHGGSVEGHVPHLLYQRPGLGPDPVHLQASNNGSRYPSIYPSPPQRPMPQGSNSNLGAGTNALKTVQLRNSFELPAFIQPMPARNGPGEVRYLQQKGALTLPSLALQNALLRGYVQYVHPYMPLIELHELLSIVNARDGRCGQISLFLYQSVMFAAVAFVELNYLKEAGFTDKKAARKAFFLKARLLYDFDYESDRLTQVQGLLLMTYWYETPTDQKDTWHWMGVAISLAQLIGLHRDPAHKGMPQRKKRLWKRIWWSCFMRDRMIALGMRRPLRIQDEEFDVPMLDESDFEIEPLPDEIKIVGPECPLMRDVGLQRELALLCIAKAKLCICIGHMIKASYSVLSRDKSLPETTTNNTMLFPIKQLDNVESINRCDRELKTWVRSLPACCQHRPLSAHDVEGGRATLAVQRNLLHLVYHSTMSALYRPRFWEMLAQGQDISRVRVYEAAMHITCMVQELSELHLVKRLPTTGVTVLMPAIIIHLLLMKSPVEHMCNAAVKGFGVCIRAMQRLREMYSSADYATKFCLGTLGNVYVSLSQRIDNEDFKSAVFAHFAAIAEVPGRDMTTPPPDNISYPQEVPSFYPNPSPSYNTGDLLVVTDPTTNPAAAVQQFLSPTEHMAKAESEARMGAGLGWGLGHCDSPPNSDGYDMMRLDSASTSSLSDASHDHDHDQLAMDAWQIPVHWDNSIWSQFFYLQACEGVGGGSYDGGAAGPMTMNDGGADAGGMGLGNGLFVRMSEIEGSADFWPGC</sequence>
<dbReference type="SMART" id="SM00066">
    <property type="entry name" value="GAL4"/>
    <property type="match status" value="1"/>
</dbReference>
<dbReference type="Pfam" id="PF00172">
    <property type="entry name" value="Zn_clus"/>
    <property type="match status" value="1"/>
</dbReference>
<dbReference type="InterPro" id="IPR036864">
    <property type="entry name" value="Zn2-C6_fun-type_DNA-bd_sf"/>
</dbReference>
<dbReference type="CDD" id="cd00067">
    <property type="entry name" value="GAL4"/>
    <property type="match status" value="1"/>
</dbReference>
<dbReference type="PANTHER" id="PTHR47425:SF2">
    <property type="entry name" value="FARB-RELATED"/>
    <property type="match status" value="1"/>
</dbReference>
<dbReference type="PROSITE" id="PS50048">
    <property type="entry name" value="ZN2_CY6_FUNGAL_2"/>
    <property type="match status" value="1"/>
</dbReference>
<feature type="region of interest" description="Disordered" evidence="3">
    <location>
        <begin position="1"/>
        <end position="63"/>
    </location>
</feature>
<dbReference type="GO" id="GO:0003677">
    <property type="term" value="F:DNA binding"/>
    <property type="evidence" value="ECO:0007669"/>
    <property type="project" value="InterPro"/>
</dbReference>
<accession>A0AAI8VNA2</accession>
<protein>
    <submittedName>
        <fullName evidence="5">Uu.00g092620.m01.CDS01</fullName>
    </submittedName>
</protein>
<dbReference type="GO" id="GO:0008270">
    <property type="term" value="F:zinc ion binding"/>
    <property type="evidence" value="ECO:0007669"/>
    <property type="project" value="InterPro"/>
</dbReference>
<feature type="region of interest" description="Disordered" evidence="3">
    <location>
        <begin position="189"/>
        <end position="259"/>
    </location>
</feature>
<evidence type="ECO:0000256" key="1">
    <source>
        <dbReference type="ARBA" id="ARBA00022723"/>
    </source>
</evidence>
<reference evidence="5" key="1">
    <citation type="submission" date="2023-10" db="EMBL/GenBank/DDBJ databases">
        <authorList>
            <person name="Hackl T."/>
        </authorList>
    </citation>
    <scope>NUCLEOTIDE SEQUENCE</scope>
</reference>
<feature type="compositionally biased region" description="Polar residues" evidence="3">
    <location>
        <begin position="1"/>
        <end position="27"/>
    </location>
</feature>
<name>A0AAI8VNA2_9PEZI</name>
<keyword evidence="1" id="KW-0479">Metal-binding</keyword>
<dbReference type="Proteomes" id="UP001295740">
    <property type="component" value="Unassembled WGS sequence"/>
</dbReference>
<feature type="domain" description="Zn(2)-C6 fungal-type" evidence="4">
    <location>
        <begin position="67"/>
        <end position="98"/>
    </location>
</feature>
<dbReference type="SUPFAM" id="SSF57701">
    <property type="entry name" value="Zn2/Cys6 DNA-binding domain"/>
    <property type="match status" value="1"/>
</dbReference>
<dbReference type="InterPro" id="IPR001138">
    <property type="entry name" value="Zn2Cys6_DnaBD"/>
</dbReference>
<evidence type="ECO:0000313" key="6">
    <source>
        <dbReference type="Proteomes" id="UP001295740"/>
    </source>
</evidence>
<dbReference type="InterPro" id="IPR007219">
    <property type="entry name" value="XnlR_reg_dom"/>
</dbReference>
<keyword evidence="2" id="KW-0539">Nucleus</keyword>
<dbReference type="PROSITE" id="PS00463">
    <property type="entry name" value="ZN2_CY6_FUNGAL_1"/>
    <property type="match status" value="1"/>
</dbReference>
<dbReference type="InterPro" id="IPR052761">
    <property type="entry name" value="Fungal_Detox/Toxin_TFs"/>
</dbReference>
<keyword evidence="6" id="KW-1185">Reference proteome</keyword>
<evidence type="ECO:0000256" key="2">
    <source>
        <dbReference type="ARBA" id="ARBA00023242"/>
    </source>
</evidence>
<evidence type="ECO:0000256" key="3">
    <source>
        <dbReference type="SAM" id="MobiDB-lite"/>
    </source>
</evidence>
<evidence type="ECO:0000313" key="5">
    <source>
        <dbReference type="EMBL" id="CAJ2508076.1"/>
    </source>
</evidence>
<dbReference type="GO" id="GO:0000981">
    <property type="term" value="F:DNA-binding transcription factor activity, RNA polymerase II-specific"/>
    <property type="evidence" value="ECO:0007669"/>
    <property type="project" value="InterPro"/>
</dbReference>
<dbReference type="PANTHER" id="PTHR47425">
    <property type="entry name" value="FARB-RELATED"/>
    <property type="match status" value="1"/>
</dbReference>
<organism evidence="5 6">
    <name type="scientific">Anthostomella pinea</name>
    <dbReference type="NCBI Taxonomy" id="933095"/>
    <lineage>
        <taxon>Eukaryota</taxon>
        <taxon>Fungi</taxon>
        <taxon>Dikarya</taxon>
        <taxon>Ascomycota</taxon>
        <taxon>Pezizomycotina</taxon>
        <taxon>Sordariomycetes</taxon>
        <taxon>Xylariomycetidae</taxon>
        <taxon>Xylariales</taxon>
        <taxon>Xylariaceae</taxon>
        <taxon>Anthostomella</taxon>
    </lineage>
</organism>
<dbReference type="AlphaFoldDB" id="A0AAI8VNA2"/>
<dbReference type="Gene3D" id="4.10.240.10">
    <property type="entry name" value="Zn(2)-C6 fungal-type DNA-binding domain"/>
    <property type="match status" value="1"/>
</dbReference>
<comment type="caution">
    <text evidence="5">The sequence shown here is derived from an EMBL/GenBank/DDBJ whole genome shotgun (WGS) entry which is preliminary data.</text>
</comment>
<gene>
    <name evidence="5" type="ORF">KHLLAP_LOCUS8544</name>
</gene>
<dbReference type="Pfam" id="PF04082">
    <property type="entry name" value="Fungal_trans"/>
    <property type="match status" value="1"/>
</dbReference>
<dbReference type="CDD" id="cd12148">
    <property type="entry name" value="fungal_TF_MHR"/>
    <property type="match status" value="1"/>
</dbReference>
<proteinExistence type="predicted"/>